<protein>
    <recommendedName>
        <fullName evidence="5">Capsular polysaccharide transport system permease protein</fullName>
    </recommendedName>
</protein>
<evidence type="ECO:0008006" key="5">
    <source>
        <dbReference type="Google" id="ProtNLM"/>
    </source>
</evidence>
<dbReference type="EMBL" id="JBHRVA010000003">
    <property type="protein sequence ID" value="MFC3303631.1"/>
    <property type="molecule type" value="Genomic_DNA"/>
</dbReference>
<evidence type="ECO:0000256" key="1">
    <source>
        <dbReference type="SAM" id="Coils"/>
    </source>
</evidence>
<keyword evidence="1" id="KW-0175">Coiled coil</keyword>
<keyword evidence="2" id="KW-1133">Transmembrane helix</keyword>
<keyword evidence="4" id="KW-1185">Reference proteome</keyword>
<keyword evidence="2" id="KW-0472">Membrane</keyword>
<dbReference type="Proteomes" id="UP001595607">
    <property type="component" value="Unassembled WGS sequence"/>
</dbReference>
<dbReference type="PANTHER" id="PTHR32309">
    <property type="entry name" value="TYROSINE-PROTEIN KINASE"/>
    <property type="match status" value="1"/>
</dbReference>
<feature type="coiled-coil region" evidence="1">
    <location>
        <begin position="200"/>
        <end position="227"/>
    </location>
</feature>
<accession>A0ABV7MDT5</accession>
<organism evidence="3 4">
    <name type="scientific">Parvularcula lutaonensis</name>
    <dbReference type="NCBI Taxonomy" id="491923"/>
    <lineage>
        <taxon>Bacteria</taxon>
        <taxon>Pseudomonadati</taxon>
        <taxon>Pseudomonadota</taxon>
        <taxon>Alphaproteobacteria</taxon>
        <taxon>Parvularculales</taxon>
        <taxon>Parvularculaceae</taxon>
        <taxon>Parvularcula</taxon>
    </lineage>
</organism>
<feature type="transmembrane region" description="Helical" evidence="2">
    <location>
        <begin position="38"/>
        <end position="56"/>
    </location>
</feature>
<feature type="transmembrane region" description="Helical" evidence="2">
    <location>
        <begin position="362"/>
        <end position="384"/>
    </location>
</feature>
<feature type="coiled-coil region" evidence="1">
    <location>
        <begin position="272"/>
        <end position="299"/>
    </location>
</feature>
<sequence length="391" mass="43202">MVLMHGHFHDPKPAMANEGDRHSRLFARLLDKAKRRPFLAYLAVAAVVFGVYFGLLHPPMYVSTTQFSIRGKDSGQQASVLSAFIPSGGSGGISESIAVREYIHSPQMLALLDEQHDLRGLYSRFRLDPLNRISARASTEDFVAFYRDRVKVSLDREASILKVEVHSYTPESAFDVARSIVRFSEDYVNDLSARVREATLADAREEVEKAGDEVRDVRLELAAFRNRSGELDPTASGAATVGALVGLEADITRLRGELASQLAVTREDAPQVQVIKAQIASLERQAADQRRALASNAEDGTLAELLQEYEGLVIQREYAETRLTAALTALDNARQLADQRERFVVPIVAPVMPTESTEPRRFASFMLAMILAVIAYGIVAYTIAGINDHDR</sequence>
<dbReference type="RefSeq" id="WP_189576359.1">
    <property type="nucleotide sequence ID" value="NZ_BMXU01000002.1"/>
</dbReference>
<evidence type="ECO:0000313" key="3">
    <source>
        <dbReference type="EMBL" id="MFC3303631.1"/>
    </source>
</evidence>
<keyword evidence="2" id="KW-0812">Transmembrane</keyword>
<gene>
    <name evidence="3" type="ORF">ACFONP_12920</name>
</gene>
<evidence type="ECO:0000256" key="2">
    <source>
        <dbReference type="SAM" id="Phobius"/>
    </source>
</evidence>
<dbReference type="InterPro" id="IPR050445">
    <property type="entry name" value="Bact_polysacc_biosynth/exp"/>
</dbReference>
<evidence type="ECO:0000313" key="4">
    <source>
        <dbReference type="Proteomes" id="UP001595607"/>
    </source>
</evidence>
<dbReference type="PANTHER" id="PTHR32309:SF13">
    <property type="entry name" value="FERRIC ENTEROBACTIN TRANSPORT PROTEIN FEPE"/>
    <property type="match status" value="1"/>
</dbReference>
<proteinExistence type="predicted"/>
<name>A0ABV7MDT5_9PROT</name>
<reference evidence="4" key="1">
    <citation type="journal article" date="2019" name="Int. J. Syst. Evol. Microbiol.">
        <title>The Global Catalogue of Microorganisms (GCM) 10K type strain sequencing project: providing services to taxonomists for standard genome sequencing and annotation.</title>
        <authorList>
            <consortium name="The Broad Institute Genomics Platform"/>
            <consortium name="The Broad Institute Genome Sequencing Center for Infectious Disease"/>
            <person name="Wu L."/>
            <person name="Ma J."/>
        </authorList>
    </citation>
    <scope>NUCLEOTIDE SEQUENCE [LARGE SCALE GENOMIC DNA]</scope>
    <source>
        <strain evidence="4">KCTC 22245</strain>
    </source>
</reference>
<comment type="caution">
    <text evidence="3">The sequence shown here is derived from an EMBL/GenBank/DDBJ whole genome shotgun (WGS) entry which is preliminary data.</text>
</comment>